<evidence type="ECO:0000313" key="6">
    <source>
        <dbReference type="EMBL" id="CAD8501398.1"/>
    </source>
</evidence>
<protein>
    <submittedName>
        <fullName evidence="6">Uncharacterized protein</fullName>
    </submittedName>
</protein>
<reference evidence="6" key="1">
    <citation type="submission" date="2021-01" db="EMBL/GenBank/DDBJ databases">
        <authorList>
            <person name="Corre E."/>
            <person name="Pelletier E."/>
            <person name="Niang G."/>
            <person name="Scheremetjew M."/>
            <person name="Finn R."/>
            <person name="Kale V."/>
            <person name="Holt S."/>
            <person name="Cochrane G."/>
            <person name="Meng A."/>
            <person name="Brown T."/>
            <person name="Cohen L."/>
        </authorList>
    </citation>
    <scope>NUCLEOTIDE SEQUENCE</scope>
    <source>
        <strain evidence="6">CCMP325</strain>
    </source>
</reference>
<feature type="region of interest" description="Disordered" evidence="5">
    <location>
        <begin position="1"/>
        <end position="24"/>
    </location>
</feature>
<dbReference type="GO" id="GO:0016559">
    <property type="term" value="P:peroxisome fission"/>
    <property type="evidence" value="ECO:0007669"/>
    <property type="project" value="InterPro"/>
</dbReference>
<evidence type="ECO:0000256" key="2">
    <source>
        <dbReference type="ARBA" id="ARBA00023136"/>
    </source>
</evidence>
<keyword evidence="3" id="KW-0576">Peroxisome</keyword>
<dbReference type="EMBL" id="HBEO01029287">
    <property type="protein sequence ID" value="CAD8501398.1"/>
    <property type="molecule type" value="Transcribed_RNA"/>
</dbReference>
<evidence type="ECO:0000256" key="4">
    <source>
        <dbReference type="ARBA" id="ARBA00046271"/>
    </source>
</evidence>
<dbReference type="Pfam" id="PF05648">
    <property type="entry name" value="PEX11"/>
    <property type="match status" value="1"/>
</dbReference>
<dbReference type="GO" id="GO:0005778">
    <property type="term" value="C:peroxisomal membrane"/>
    <property type="evidence" value="ECO:0007669"/>
    <property type="project" value="UniProtKB-SubCell"/>
</dbReference>
<dbReference type="InterPro" id="IPR008733">
    <property type="entry name" value="PEX11"/>
</dbReference>
<dbReference type="PANTHER" id="PTHR12652:SF50">
    <property type="entry name" value="PEROXIN 11"/>
    <property type="match status" value="1"/>
</dbReference>
<dbReference type="AlphaFoldDB" id="A0A7S0F667"/>
<evidence type="ECO:0000256" key="5">
    <source>
        <dbReference type="SAM" id="MobiDB-lite"/>
    </source>
</evidence>
<dbReference type="PANTHER" id="PTHR12652">
    <property type="entry name" value="PEROXISOMAL BIOGENESIS FACTOR 11"/>
    <property type="match status" value="1"/>
</dbReference>
<sequence length="281" mass="31428">MSSSEKSESGAVKKNSQELAEPPSKPSLQLLCSTLNTLWGSDRVLRSIQFFSRLLASSPELSAENRHLCEVIGRSFSQARYINRLYGTIDGLEGVVYDIPRNAPFAIRLAKFLIHGVGGIGYHVLEHTALAIMIVRRCDPEKIPSIKAALQRWGLWDKADDIDALAQWCWFLEALAKLYIASLSYRRIKNQIAVAMAAGDKAALKRLVVLRRMLLLDMIKLGTDLPLSVHYARMYDNGPSTLPERWVGILGVLGSVSQFLVRYKQQSQSYSLDLCLSNKFA</sequence>
<name>A0A7S0F667_9CRYP</name>
<organism evidence="6">
    <name type="scientific">Hanusia phi</name>
    <dbReference type="NCBI Taxonomy" id="3032"/>
    <lineage>
        <taxon>Eukaryota</taxon>
        <taxon>Cryptophyceae</taxon>
        <taxon>Pyrenomonadales</taxon>
        <taxon>Geminigeraceae</taxon>
        <taxon>Hanusia</taxon>
    </lineage>
</organism>
<evidence type="ECO:0000256" key="1">
    <source>
        <dbReference type="ARBA" id="ARBA00022593"/>
    </source>
</evidence>
<proteinExistence type="predicted"/>
<accession>A0A7S0F667</accession>
<keyword evidence="2" id="KW-0472">Membrane</keyword>
<evidence type="ECO:0000256" key="3">
    <source>
        <dbReference type="ARBA" id="ARBA00023140"/>
    </source>
</evidence>
<comment type="subcellular location">
    <subcellularLocation>
        <location evidence="4">Peroxisome membrane</location>
    </subcellularLocation>
</comment>
<keyword evidence="1" id="KW-0962">Peroxisome biogenesis</keyword>
<gene>
    <name evidence="6" type="ORF">HPHI1048_LOCUS19866</name>
</gene>